<accession>A0ABD3AL25</accession>
<protein>
    <submittedName>
        <fullName evidence="1">Uncharacterized protein</fullName>
    </submittedName>
</protein>
<evidence type="ECO:0000313" key="1">
    <source>
        <dbReference type="EMBL" id="KAL3531865.1"/>
    </source>
</evidence>
<comment type="caution">
    <text evidence="1">The sequence shown here is derived from an EMBL/GenBank/DDBJ whole genome shotgun (WGS) entry which is preliminary data.</text>
</comment>
<reference evidence="1 2" key="1">
    <citation type="submission" date="2024-11" db="EMBL/GenBank/DDBJ databases">
        <title>A near-complete genome assembly of Cinchona calisaya.</title>
        <authorList>
            <person name="Lian D.C."/>
            <person name="Zhao X.W."/>
            <person name="Wei L."/>
        </authorList>
    </citation>
    <scope>NUCLEOTIDE SEQUENCE [LARGE SCALE GENOMIC DNA]</scope>
    <source>
        <tissue evidence="1">Nenye</tissue>
    </source>
</reference>
<organism evidence="1 2">
    <name type="scientific">Cinchona calisaya</name>
    <dbReference type="NCBI Taxonomy" id="153742"/>
    <lineage>
        <taxon>Eukaryota</taxon>
        <taxon>Viridiplantae</taxon>
        <taxon>Streptophyta</taxon>
        <taxon>Embryophyta</taxon>
        <taxon>Tracheophyta</taxon>
        <taxon>Spermatophyta</taxon>
        <taxon>Magnoliopsida</taxon>
        <taxon>eudicotyledons</taxon>
        <taxon>Gunneridae</taxon>
        <taxon>Pentapetalae</taxon>
        <taxon>asterids</taxon>
        <taxon>lamiids</taxon>
        <taxon>Gentianales</taxon>
        <taxon>Rubiaceae</taxon>
        <taxon>Cinchonoideae</taxon>
        <taxon>Cinchoneae</taxon>
        <taxon>Cinchona</taxon>
    </lineage>
</organism>
<name>A0ABD3AL25_9GENT</name>
<gene>
    <name evidence="1" type="ORF">ACH5RR_005386</name>
</gene>
<dbReference type="Proteomes" id="UP001630127">
    <property type="component" value="Unassembled WGS sequence"/>
</dbReference>
<keyword evidence="2" id="KW-1185">Reference proteome</keyword>
<sequence>MSTTCISNCVNDTRFPIRRANYVNLHKWPESDAEFAKMVGSTENLGGEGQLHYLHPRPRVVDSVSCRQLYLRSAYTFSRKESVPERTKKCFGRVRERITIGRTRRKFRCRRRRTRTRTRFVIVKRMKQFSCEALRSLFQKLLSCTATVDVVEHSN</sequence>
<evidence type="ECO:0000313" key="2">
    <source>
        <dbReference type="Proteomes" id="UP001630127"/>
    </source>
</evidence>
<dbReference type="AlphaFoldDB" id="A0ABD3AL25"/>
<dbReference type="PANTHER" id="PTHR35304">
    <property type="entry name" value="OS05G0120300 PROTEIN-RELATED"/>
    <property type="match status" value="1"/>
</dbReference>
<proteinExistence type="predicted"/>
<dbReference type="EMBL" id="JBJUIK010000003">
    <property type="protein sequence ID" value="KAL3531865.1"/>
    <property type="molecule type" value="Genomic_DNA"/>
</dbReference>
<dbReference type="PANTHER" id="PTHR35304:SF1">
    <property type="entry name" value="OS05G0120300 PROTEIN"/>
    <property type="match status" value="1"/>
</dbReference>